<feature type="compositionally biased region" description="Basic and acidic residues" evidence="1">
    <location>
        <begin position="7"/>
        <end position="26"/>
    </location>
</feature>
<comment type="caution">
    <text evidence="2">The sequence shown here is derived from an EMBL/GenBank/DDBJ whole genome shotgun (WGS) entry which is preliminary data.</text>
</comment>
<feature type="region of interest" description="Disordered" evidence="1">
    <location>
        <begin position="1"/>
        <end position="29"/>
    </location>
</feature>
<evidence type="ECO:0000256" key="1">
    <source>
        <dbReference type="SAM" id="MobiDB-lite"/>
    </source>
</evidence>
<dbReference type="EMBL" id="BSXU01005112">
    <property type="protein sequence ID" value="GMG50661.1"/>
    <property type="molecule type" value="Genomic_DNA"/>
</dbReference>
<organism evidence="2 3">
    <name type="scientific">Ambrosiozyma monospora</name>
    <name type="common">Yeast</name>
    <name type="synonym">Endomycopsis monosporus</name>
    <dbReference type="NCBI Taxonomy" id="43982"/>
    <lineage>
        <taxon>Eukaryota</taxon>
        <taxon>Fungi</taxon>
        <taxon>Dikarya</taxon>
        <taxon>Ascomycota</taxon>
        <taxon>Saccharomycotina</taxon>
        <taxon>Pichiomycetes</taxon>
        <taxon>Pichiales</taxon>
        <taxon>Pichiaceae</taxon>
        <taxon>Ambrosiozyma</taxon>
    </lineage>
</organism>
<reference evidence="2" key="1">
    <citation type="submission" date="2023-04" db="EMBL/GenBank/DDBJ databases">
        <title>Ambrosiozyma monospora NBRC 1965.</title>
        <authorList>
            <person name="Ichikawa N."/>
            <person name="Sato H."/>
            <person name="Tonouchi N."/>
        </authorList>
    </citation>
    <scope>NUCLEOTIDE SEQUENCE</scope>
    <source>
        <strain evidence="2">NBRC 1965</strain>
    </source>
</reference>
<proteinExistence type="predicted"/>
<dbReference type="Proteomes" id="UP001165063">
    <property type="component" value="Unassembled WGS sequence"/>
</dbReference>
<gene>
    <name evidence="2" type="ORF">Amon01_000720400</name>
</gene>
<name>A0A9W7DN58_AMBMO</name>
<sequence length="167" mass="19133">MSSFTKEQQERKERLAKLKAKRDSGKVTKPTIKSRNFNFETKLPISSFDKLIQKNEDDISGSKSITGNSAVIMDKSRDIESKTQTITNVLLTKFEKMANDLSKTGKASNKNTFDYRHQMAELENDQNETLVEYDEFLNSRYGDVLKRETELSLVKIVNGKLQSLVKE</sequence>
<dbReference type="AlphaFoldDB" id="A0A9W7DN58"/>
<evidence type="ECO:0000313" key="2">
    <source>
        <dbReference type="EMBL" id="GMG50661.1"/>
    </source>
</evidence>
<keyword evidence="3" id="KW-1185">Reference proteome</keyword>
<evidence type="ECO:0000313" key="3">
    <source>
        <dbReference type="Proteomes" id="UP001165063"/>
    </source>
</evidence>
<protein>
    <submittedName>
        <fullName evidence="2">Unnamed protein product</fullName>
    </submittedName>
</protein>
<accession>A0A9W7DN58</accession>